<organism evidence="1 2">
    <name type="scientific">Thauera sinica</name>
    <dbReference type="NCBI Taxonomy" id="2665146"/>
    <lineage>
        <taxon>Bacteria</taxon>
        <taxon>Pseudomonadati</taxon>
        <taxon>Pseudomonadota</taxon>
        <taxon>Betaproteobacteria</taxon>
        <taxon>Rhodocyclales</taxon>
        <taxon>Zoogloeaceae</taxon>
        <taxon>Thauera</taxon>
    </lineage>
</organism>
<keyword evidence="2" id="KW-1185">Reference proteome</keyword>
<evidence type="ECO:0000313" key="2">
    <source>
        <dbReference type="Proteomes" id="UP001595974"/>
    </source>
</evidence>
<reference evidence="2" key="1">
    <citation type="journal article" date="2019" name="Int. J. Syst. Evol. Microbiol.">
        <title>The Global Catalogue of Microorganisms (GCM) 10K type strain sequencing project: providing services to taxonomists for standard genome sequencing and annotation.</title>
        <authorList>
            <consortium name="The Broad Institute Genomics Platform"/>
            <consortium name="The Broad Institute Genome Sequencing Center for Infectious Disease"/>
            <person name="Wu L."/>
            <person name="Ma J."/>
        </authorList>
    </citation>
    <scope>NUCLEOTIDE SEQUENCE [LARGE SCALE GENOMIC DNA]</scope>
    <source>
        <strain evidence="2">SHR3</strain>
    </source>
</reference>
<sequence>MTPTLPLFHFDGVPFVATPYRPGTYIREDVFWRQFAITCQGRFEYLEDDPAYGTFWLPGTLNVGQCGLIEEAMTLIASLLWQDRIDPGGDTDALDFVPELFIVRDRFDRLMLAGEAMSAHIKWCQPVASDQEAERVAKLTFELYDEASLEAGWDNFSTAERLSLRARVLEGRLVDRSWRAHTRDAIRNASA</sequence>
<evidence type="ECO:0000313" key="1">
    <source>
        <dbReference type="EMBL" id="MFC5772032.1"/>
    </source>
</evidence>
<accession>A0ABW1AXX8</accession>
<dbReference type="RefSeq" id="WP_096452031.1">
    <property type="nucleotide sequence ID" value="NZ_JBHSOG010000102.1"/>
</dbReference>
<dbReference type="EMBL" id="JBHSOG010000102">
    <property type="protein sequence ID" value="MFC5772032.1"/>
    <property type="molecule type" value="Genomic_DNA"/>
</dbReference>
<gene>
    <name evidence="1" type="ORF">ACFPTN_21840</name>
</gene>
<comment type="caution">
    <text evidence="1">The sequence shown here is derived from an EMBL/GenBank/DDBJ whole genome shotgun (WGS) entry which is preliminary data.</text>
</comment>
<protein>
    <submittedName>
        <fullName evidence="1">Uncharacterized protein</fullName>
    </submittedName>
</protein>
<name>A0ABW1AXX8_9RHOO</name>
<proteinExistence type="predicted"/>
<dbReference type="Proteomes" id="UP001595974">
    <property type="component" value="Unassembled WGS sequence"/>
</dbReference>